<dbReference type="PANTHER" id="PTHR48047:SF150">
    <property type="entry name" value="SOLANIDINE UDP-GLUCOSE GLUCOSYLTRANSFERASE 1"/>
    <property type="match status" value="1"/>
</dbReference>
<proteinExistence type="inferred from homology"/>
<dbReference type="OrthoDB" id="5835829at2759"/>
<evidence type="ECO:0000256" key="2">
    <source>
        <dbReference type="ARBA" id="ARBA00009995"/>
    </source>
</evidence>
<evidence type="ECO:0000256" key="1">
    <source>
        <dbReference type="ARBA" id="ARBA00004721"/>
    </source>
</evidence>
<evidence type="ECO:0000259" key="7">
    <source>
        <dbReference type="Pfam" id="PF26168"/>
    </source>
</evidence>
<sequence length="499" mass="56268">MSPKSDDELDIMFLPFVSHGHLLPMVDMAMLFAKLGATATIVTTEANAALFHTKIHRDRVAGSRIRLHTIPWPAAEVGLSPAIQNLSTATPMTMSKVFQVFLMLQPQLRGLIHEMRPDCIISDVFYPWTSDVAAELGIPRLAFNGSSYFGYCAEQCMKEHKPHLEVESNNEKFKLPGLPDVVEMMRSELPSWIAREDDFSRLLDVIRESEKRCYGMLMNSFYELEGSYEEHSNKIIGIKTWSIGPVSLLANKEIEDKESRGGNPNIQTTNLLQWLNEKEPNSVLYINFGSLVQMNPNQLTEIAHAIQKSSQNFIWVIKKNSKDDDEDNIVNKGLPKGFEERMSKTKKGLIIKGWAPQLMILEHKSVGGFLTHCGWNSILEGISSGLPMITWPLFAEQFYNEKLLVEVVKIGVGVGSKKWWYLGEEEQEIIKREEIGKAIAFLMGESVEALEMRKRAREMGEAAKTSVNCGGASHINLVSLFKELQETKLKRVANGHKNT</sequence>
<dbReference type="PANTHER" id="PTHR48047">
    <property type="entry name" value="GLYCOSYLTRANSFERASE"/>
    <property type="match status" value="1"/>
</dbReference>
<keyword evidence="3 5" id="KW-0328">Glycosyltransferase</keyword>
<evidence type="ECO:0000256" key="3">
    <source>
        <dbReference type="ARBA" id="ARBA00022676"/>
    </source>
</evidence>
<feature type="domain" description="Glycosyltransferase N-terminal" evidence="7">
    <location>
        <begin position="9"/>
        <end position="246"/>
    </location>
</feature>
<dbReference type="InterPro" id="IPR035595">
    <property type="entry name" value="UDP_glycos_trans_CS"/>
</dbReference>
<evidence type="ECO:0000313" key="11">
    <source>
        <dbReference type="Proteomes" id="UP000321947"/>
    </source>
</evidence>
<accession>A0A5A7TQD0</accession>
<dbReference type="EMBL" id="SSTD01017674">
    <property type="protein sequence ID" value="TYJ99519.1"/>
    <property type="molecule type" value="Genomic_DNA"/>
</dbReference>
<evidence type="ECO:0000313" key="8">
    <source>
        <dbReference type="EMBL" id="KAA0045763.1"/>
    </source>
</evidence>
<evidence type="ECO:0000256" key="6">
    <source>
        <dbReference type="RuleBase" id="RU362057"/>
    </source>
</evidence>
<evidence type="ECO:0000313" key="9">
    <source>
        <dbReference type="EMBL" id="TYJ99519.1"/>
    </source>
</evidence>
<comment type="pathway">
    <text evidence="1">Secondary metabolite biosynthesis; terpenoid biosynthesis.</text>
</comment>
<dbReference type="InterPro" id="IPR058980">
    <property type="entry name" value="Glyco_transf_N"/>
</dbReference>
<dbReference type="Proteomes" id="UP000321393">
    <property type="component" value="Unassembled WGS sequence"/>
</dbReference>
<dbReference type="Pfam" id="PF00201">
    <property type="entry name" value="UDPGT"/>
    <property type="match status" value="1"/>
</dbReference>
<protein>
    <recommendedName>
        <fullName evidence="6">Glycosyltransferase</fullName>
        <ecNumber evidence="6">2.4.1.-</ecNumber>
    </recommendedName>
</protein>
<evidence type="ECO:0000256" key="4">
    <source>
        <dbReference type="ARBA" id="ARBA00022679"/>
    </source>
</evidence>
<dbReference type="AlphaFoldDB" id="A0A5A7TQD0"/>
<gene>
    <name evidence="9" type="ORF">E5676_scaffold123G00860</name>
    <name evidence="8" type="ORF">E6C27_scaffold243G002840</name>
</gene>
<reference evidence="10 11" key="1">
    <citation type="submission" date="2019-08" db="EMBL/GenBank/DDBJ databases">
        <title>Draft genome sequences of two oriental melons (Cucumis melo L. var makuwa).</title>
        <authorList>
            <person name="Kwon S.-Y."/>
        </authorList>
    </citation>
    <scope>NUCLEOTIDE SEQUENCE [LARGE SCALE GENOMIC DNA]</scope>
    <source>
        <strain evidence="11">cv. Chang Bougi</strain>
        <strain evidence="10">cv. SW 3</strain>
        <tissue evidence="8">Leaf</tissue>
    </source>
</reference>
<dbReference type="EMBL" id="SSTE01014401">
    <property type="protein sequence ID" value="KAA0045763.1"/>
    <property type="molecule type" value="Genomic_DNA"/>
</dbReference>
<dbReference type="SUPFAM" id="SSF53756">
    <property type="entry name" value="UDP-Glycosyltransferase/glycogen phosphorylase"/>
    <property type="match status" value="1"/>
</dbReference>
<comment type="similarity">
    <text evidence="2 5">Belongs to the UDP-glycosyltransferase family.</text>
</comment>
<dbReference type="InterPro" id="IPR002213">
    <property type="entry name" value="UDP_glucos_trans"/>
</dbReference>
<dbReference type="CDD" id="cd03784">
    <property type="entry name" value="GT1_Gtf-like"/>
    <property type="match status" value="1"/>
</dbReference>
<dbReference type="EC" id="2.4.1.-" evidence="6"/>
<evidence type="ECO:0000256" key="5">
    <source>
        <dbReference type="RuleBase" id="RU003718"/>
    </source>
</evidence>
<dbReference type="Pfam" id="PF26168">
    <property type="entry name" value="Glyco_transf_N"/>
    <property type="match status" value="1"/>
</dbReference>
<dbReference type="PROSITE" id="PS00375">
    <property type="entry name" value="UDPGT"/>
    <property type="match status" value="1"/>
</dbReference>
<dbReference type="FunFam" id="3.40.50.2000:FF:000202">
    <property type="entry name" value="Glycosyltransferase"/>
    <property type="match status" value="1"/>
</dbReference>
<comment type="caution">
    <text evidence="8">The sequence shown here is derived from an EMBL/GenBank/DDBJ whole genome shotgun (WGS) entry which is preliminary data.</text>
</comment>
<dbReference type="Gene3D" id="3.40.50.2000">
    <property type="entry name" value="Glycogen Phosphorylase B"/>
    <property type="match status" value="2"/>
</dbReference>
<dbReference type="GO" id="GO:0035251">
    <property type="term" value="F:UDP-glucosyltransferase activity"/>
    <property type="evidence" value="ECO:0007669"/>
    <property type="project" value="TreeGrafter"/>
</dbReference>
<keyword evidence="4 5" id="KW-0808">Transferase</keyword>
<name>A0A5A7TQD0_CUCMM</name>
<organism evidence="8 10">
    <name type="scientific">Cucumis melo var. makuwa</name>
    <name type="common">Oriental melon</name>
    <dbReference type="NCBI Taxonomy" id="1194695"/>
    <lineage>
        <taxon>Eukaryota</taxon>
        <taxon>Viridiplantae</taxon>
        <taxon>Streptophyta</taxon>
        <taxon>Embryophyta</taxon>
        <taxon>Tracheophyta</taxon>
        <taxon>Spermatophyta</taxon>
        <taxon>Magnoliopsida</taxon>
        <taxon>eudicotyledons</taxon>
        <taxon>Gunneridae</taxon>
        <taxon>Pentapetalae</taxon>
        <taxon>rosids</taxon>
        <taxon>fabids</taxon>
        <taxon>Cucurbitales</taxon>
        <taxon>Cucurbitaceae</taxon>
        <taxon>Benincaseae</taxon>
        <taxon>Cucumis</taxon>
    </lineage>
</organism>
<evidence type="ECO:0000313" key="10">
    <source>
        <dbReference type="Proteomes" id="UP000321393"/>
    </source>
</evidence>
<dbReference type="Proteomes" id="UP000321947">
    <property type="component" value="Unassembled WGS sequence"/>
</dbReference>